<sequence length="145" mass="15691">MARKALGPRLTPSKAKNLLGVAKVVGPVLIPVLAPFAAKAAGLVSDQYDHYRARRLGVGIEDLTKYTGKGARLHARIAGFAQALDELRAKDPDYVTETESRLVKLAAAVRASERMPTPRRKAAHRAVSSDLDVLENDLLRRLGVS</sequence>
<proteinExistence type="predicted"/>
<protein>
    <submittedName>
        <fullName evidence="1">Uncharacterized protein</fullName>
    </submittedName>
</protein>
<dbReference type="RefSeq" id="WP_106185041.1">
    <property type="nucleotide sequence ID" value="NZ_PVTF01000001.1"/>
</dbReference>
<evidence type="ECO:0000313" key="2">
    <source>
        <dbReference type="Proteomes" id="UP000239494"/>
    </source>
</evidence>
<dbReference type="AlphaFoldDB" id="A0A2T0TK91"/>
<dbReference type="Proteomes" id="UP000239494">
    <property type="component" value="Unassembled WGS sequence"/>
</dbReference>
<reference evidence="1 2" key="1">
    <citation type="submission" date="2018-03" db="EMBL/GenBank/DDBJ databases">
        <title>Genomic Encyclopedia of Archaeal and Bacterial Type Strains, Phase II (KMG-II): from individual species to whole genera.</title>
        <authorList>
            <person name="Goeker M."/>
        </authorList>
    </citation>
    <scope>NUCLEOTIDE SEQUENCE [LARGE SCALE GENOMIC DNA]</scope>
    <source>
        <strain evidence="1 2">DSM 44720</strain>
    </source>
</reference>
<comment type="caution">
    <text evidence="1">The sequence shown here is derived from an EMBL/GenBank/DDBJ whole genome shotgun (WGS) entry which is preliminary data.</text>
</comment>
<gene>
    <name evidence="1" type="ORF">CLV43_101201</name>
</gene>
<dbReference type="Pfam" id="PF20079">
    <property type="entry name" value="DUF6474"/>
    <property type="match status" value="1"/>
</dbReference>
<keyword evidence="2" id="KW-1185">Reference proteome</keyword>
<dbReference type="InterPro" id="IPR045522">
    <property type="entry name" value="DUF6474"/>
</dbReference>
<organism evidence="1 2">
    <name type="scientific">Umezawaea tangerina</name>
    <dbReference type="NCBI Taxonomy" id="84725"/>
    <lineage>
        <taxon>Bacteria</taxon>
        <taxon>Bacillati</taxon>
        <taxon>Actinomycetota</taxon>
        <taxon>Actinomycetes</taxon>
        <taxon>Pseudonocardiales</taxon>
        <taxon>Pseudonocardiaceae</taxon>
        <taxon>Umezawaea</taxon>
    </lineage>
</organism>
<dbReference type="OrthoDB" id="4374070at2"/>
<name>A0A2T0TK91_9PSEU</name>
<evidence type="ECO:0000313" key="1">
    <source>
        <dbReference type="EMBL" id="PRY45938.1"/>
    </source>
</evidence>
<accession>A0A2T0TK91</accession>
<dbReference type="EMBL" id="PVTF01000001">
    <property type="protein sequence ID" value="PRY45938.1"/>
    <property type="molecule type" value="Genomic_DNA"/>
</dbReference>